<reference evidence="2" key="1">
    <citation type="submission" date="2018-06" db="EMBL/GenBank/DDBJ databases">
        <authorList>
            <person name="Zhirakovskaya E."/>
        </authorList>
    </citation>
    <scope>NUCLEOTIDE SEQUENCE</scope>
</reference>
<dbReference type="SUPFAM" id="SSF63829">
    <property type="entry name" value="Calcium-dependent phosphotriesterase"/>
    <property type="match status" value="1"/>
</dbReference>
<evidence type="ECO:0000256" key="1">
    <source>
        <dbReference type="SAM" id="MobiDB-lite"/>
    </source>
</evidence>
<proteinExistence type="predicted"/>
<name>A0A3B0TRG1_9ZZZZ</name>
<evidence type="ECO:0000313" key="2">
    <source>
        <dbReference type="EMBL" id="VAW17042.1"/>
    </source>
</evidence>
<accession>A0A3B0TRG1</accession>
<feature type="region of interest" description="Disordered" evidence="1">
    <location>
        <begin position="192"/>
        <end position="218"/>
    </location>
</feature>
<dbReference type="EMBL" id="UOEM01000100">
    <property type="protein sequence ID" value="VAW17042.1"/>
    <property type="molecule type" value="Genomic_DNA"/>
</dbReference>
<feature type="region of interest" description="Disordered" evidence="1">
    <location>
        <begin position="1"/>
        <end position="29"/>
    </location>
</feature>
<gene>
    <name evidence="2" type="ORF">MNBD_ALPHA09-1907</name>
</gene>
<organism evidence="2">
    <name type="scientific">hydrothermal vent metagenome</name>
    <dbReference type="NCBI Taxonomy" id="652676"/>
    <lineage>
        <taxon>unclassified sequences</taxon>
        <taxon>metagenomes</taxon>
        <taxon>ecological metagenomes</taxon>
    </lineage>
</organism>
<sequence length="686" mass="73903">MHNTIQRFPVFPTASTAASPAGNTRPQDAEHDAVLTNGKPARGPQALCRRARLLATTSLTGLALAAGLLGSSPTLALEDGIIFAGSMAVTGFAGTYIPKIDEGLAPGLDPIDETFIDIEGPSLRIFDVRNLGAPASGQLVATPEPFEVEARKIGQVFGLAYDDGIRDEVPSGTPNLYASATSLLGIRIVTPDEDADGRPERRPKGAPGANFMEGQFGDDLGGGPGAIYKIDGLTGEVTLFANIDTNAGAGIGNIAFDKSHRQFYASDLDNGDIYRIDMDGNVLDSFDHGVDGRPKRGLAPVADDGAIMDIGGGAFDTEDPETWGYTQDERRVWGLAYRGGRLYYAVGDSSEIWSVRIRRDGTFADDPHWELDVKTNRDYPVTDIAFDTRGFMYLAQRGEIENRYDYSRFANTGKGEVVRYWRESPDDPATESIWVPVPQEYAVGFPDTHRQSAGGIDLQYGYDRNGYINRDACSGTLAKTGDNLRNNPLYAKQLAAGGPYEVHGVQLTPKYLVKPQNEPPFGSWFFDYDDLYEDADVEGHVGDVEIWSPCQGQLGYGEDYLPPDIPPTIPPGTTPEDLPLCVTVTDLQYFCTPGGLEADLYLDDTAGIGGDSVKANSLNPGVSVSPLMQTRPDAATPFTFEIFGNAPGETVNVGLCFYKKSDADAGGYFPCCKVTVPLDTPEALCP</sequence>
<dbReference type="AlphaFoldDB" id="A0A3B0TRG1"/>
<feature type="compositionally biased region" description="Polar residues" evidence="1">
    <location>
        <begin position="13"/>
        <end position="26"/>
    </location>
</feature>
<protein>
    <submittedName>
        <fullName evidence="2">Uncharacterized protein</fullName>
    </submittedName>
</protein>